<dbReference type="Proteomes" id="UP000366051">
    <property type="component" value="Chromosome"/>
</dbReference>
<dbReference type="KEGG" id="hcv:FTV88_2248"/>
<evidence type="ECO:0000313" key="2">
    <source>
        <dbReference type="Proteomes" id="UP000366051"/>
    </source>
</evidence>
<gene>
    <name evidence="1" type="ORF">FTV88_2248</name>
</gene>
<evidence type="ECO:0000313" key="1">
    <source>
        <dbReference type="EMBL" id="QGG48346.1"/>
    </source>
</evidence>
<keyword evidence="2" id="KW-1185">Reference proteome</keyword>
<accession>A0A5Q2N422</accession>
<dbReference type="AlphaFoldDB" id="A0A5Q2N422"/>
<reference evidence="2" key="1">
    <citation type="submission" date="2019-11" db="EMBL/GenBank/DDBJ databases">
        <title>Genome sequence of Heliorestis convoluta strain HH, an alkaliphilic and minimalistic phototrophic bacterium from a soda lake in Egypt.</title>
        <authorList>
            <person name="Dewey E.D."/>
            <person name="Stokes L.M."/>
            <person name="Burchell B.M."/>
            <person name="Shaffer K.N."/>
            <person name="Huntington A.M."/>
            <person name="Baker J.M."/>
            <person name="Nadendla S."/>
            <person name="Giglio M.G."/>
            <person name="Touchman J.W."/>
            <person name="Blankenship R.E."/>
            <person name="Madigan M.T."/>
            <person name="Sattley W.M."/>
        </authorList>
    </citation>
    <scope>NUCLEOTIDE SEQUENCE [LARGE SCALE GENOMIC DNA]</scope>
    <source>
        <strain evidence="2">HH</strain>
    </source>
</reference>
<protein>
    <submittedName>
        <fullName evidence="1">Uncharacterized protein</fullName>
    </submittedName>
</protein>
<dbReference type="EMBL" id="CP045875">
    <property type="protein sequence ID" value="QGG48346.1"/>
    <property type="molecule type" value="Genomic_DNA"/>
</dbReference>
<organism evidence="1 2">
    <name type="scientific">Heliorestis convoluta</name>
    <dbReference type="NCBI Taxonomy" id="356322"/>
    <lineage>
        <taxon>Bacteria</taxon>
        <taxon>Bacillati</taxon>
        <taxon>Bacillota</taxon>
        <taxon>Clostridia</taxon>
        <taxon>Eubacteriales</taxon>
        <taxon>Heliobacteriaceae</taxon>
        <taxon>Heliorestis</taxon>
    </lineage>
</organism>
<name>A0A5Q2N422_9FIRM</name>
<sequence>MNKISLLLDDLYLPYSIDLLIFEKIENQDLIEHINRVGITIYEKRCPSG</sequence>
<proteinExistence type="predicted"/>